<dbReference type="Gene3D" id="1.10.10.10">
    <property type="entry name" value="Winged helix-like DNA-binding domain superfamily/Winged helix DNA-binding domain"/>
    <property type="match status" value="1"/>
</dbReference>
<dbReference type="Gene3D" id="3.40.30.10">
    <property type="entry name" value="Glutaredoxin"/>
    <property type="match status" value="1"/>
</dbReference>
<evidence type="ECO:0000256" key="2">
    <source>
        <dbReference type="RuleBase" id="RU361272"/>
    </source>
</evidence>
<feature type="region of interest" description="Disordered" evidence="3">
    <location>
        <begin position="27"/>
        <end position="51"/>
    </location>
</feature>
<dbReference type="Pfam" id="PF04784">
    <property type="entry name" value="DUF547"/>
    <property type="match status" value="1"/>
</dbReference>
<dbReference type="InterPro" id="IPR002715">
    <property type="entry name" value="Nas_poly-pep-assoc_cplx_dom"/>
</dbReference>
<evidence type="ECO:0000256" key="3">
    <source>
        <dbReference type="SAM" id="MobiDB-lite"/>
    </source>
</evidence>
<dbReference type="Pfam" id="PF00610">
    <property type="entry name" value="DEP"/>
    <property type="match status" value="1"/>
</dbReference>
<dbReference type="SUPFAM" id="SSF52833">
    <property type="entry name" value="Thioredoxin-like"/>
    <property type="match status" value="1"/>
</dbReference>
<feature type="compositionally biased region" description="Pro residues" evidence="3">
    <location>
        <begin position="315"/>
        <end position="325"/>
    </location>
</feature>
<evidence type="ECO:0000259" key="4">
    <source>
        <dbReference type="PROSITE" id="PS50186"/>
    </source>
</evidence>
<dbReference type="InterPro" id="IPR036388">
    <property type="entry name" value="WH-like_DNA-bd_sf"/>
</dbReference>
<dbReference type="SMART" id="SM00049">
    <property type="entry name" value="DEP"/>
    <property type="match status" value="1"/>
</dbReference>
<dbReference type="CDD" id="cd22055">
    <property type="entry name" value="NAC_BTF3"/>
    <property type="match status" value="1"/>
</dbReference>
<keyword evidence="2" id="KW-0805">Transcription regulation</keyword>
<proteinExistence type="inferred from homology"/>
<dbReference type="Proteomes" id="UP000243459">
    <property type="component" value="Chromosome 4"/>
</dbReference>
<dbReference type="GO" id="GO:0035556">
    <property type="term" value="P:intracellular signal transduction"/>
    <property type="evidence" value="ECO:0007669"/>
    <property type="project" value="InterPro"/>
</dbReference>
<dbReference type="FunFam" id="2.20.70.30:FF:000001">
    <property type="entry name" value="Transcription factor BTF3 homolog"/>
    <property type="match status" value="1"/>
</dbReference>
<dbReference type="EMBL" id="CM007384">
    <property type="protein sequence ID" value="ONK71097.1"/>
    <property type="molecule type" value="Genomic_DNA"/>
</dbReference>
<comment type="subunit">
    <text evidence="2">Part of the nascent polypeptide-associated complex (NAC).</text>
</comment>
<gene>
    <name evidence="6" type="ORF">A4U43_C04F4690</name>
</gene>
<dbReference type="SUPFAM" id="SSF46785">
    <property type="entry name" value="Winged helix' DNA-binding domain"/>
    <property type="match status" value="1"/>
</dbReference>
<dbReference type="PANTHER" id="PTHR46361:SF1">
    <property type="entry name" value="F26K24.21 PROTEIN"/>
    <property type="match status" value="1"/>
</dbReference>
<dbReference type="InterPro" id="IPR038187">
    <property type="entry name" value="NAC_A/B_dom_sf"/>
</dbReference>
<evidence type="ECO:0000259" key="5">
    <source>
        <dbReference type="PROSITE" id="PS51151"/>
    </source>
</evidence>
<accession>A0A5P1F107</accession>
<dbReference type="PANTHER" id="PTHR46361">
    <property type="entry name" value="ELECTRON CARRIER/ PROTEIN DISULFIDE OXIDOREDUCTASE"/>
    <property type="match status" value="1"/>
</dbReference>
<dbReference type="Gramene" id="ONK71097">
    <property type="protein sequence ID" value="ONK71097"/>
    <property type="gene ID" value="A4U43_C04F4690"/>
</dbReference>
<feature type="region of interest" description="Disordered" evidence="3">
    <location>
        <begin position="292"/>
        <end position="332"/>
    </location>
</feature>
<evidence type="ECO:0000256" key="1">
    <source>
        <dbReference type="ARBA" id="ARBA00005296"/>
    </source>
</evidence>
<feature type="compositionally biased region" description="Low complexity" evidence="3">
    <location>
        <begin position="32"/>
        <end position="51"/>
    </location>
</feature>
<dbReference type="Pfam" id="PF01849">
    <property type="entry name" value="NAC"/>
    <property type="match status" value="1"/>
</dbReference>
<dbReference type="PROSITE" id="PS51151">
    <property type="entry name" value="NAC_AB"/>
    <property type="match status" value="1"/>
</dbReference>
<keyword evidence="7" id="KW-1185">Reference proteome</keyword>
<dbReference type="PROSITE" id="PS50186">
    <property type="entry name" value="DEP"/>
    <property type="match status" value="1"/>
</dbReference>
<keyword evidence="2" id="KW-0804">Transcription</keyword>
<dbReference type="PROSITE" id="PS51354">
    <property type="entry name" value="GLUTAREDOXIN_2"/>
    <property type="match status" value="1"/>
</dbReference>
<sequence length="874" mass="98682">MGNGFWVGFSIPEPKLGKTACKNPVAPPLGHSLPSKSPNPNPFLSSLNSPNSAQMDREKLIKMAGAVRTGGKGSMRRKKKAVHKTTSTDDKRLQSTLKRIGVNTIPAIEEVNIFKDDSVIQFVNPKVQASIAANTWVVSGSSQTRRLQDILPSIFNQLGPDNLDNLRKLAAQFQKQEPGADANAAAQEDDEDVPDLVPGETFEAAAEEKPRLLKISPQLEILVQNFPIVTGFSDFQAFGKLEGNLIGNLISYFVNPIKSIQWEKRKQEEPLKNQPTIKKPSTLHHLQRRRFFSSSSSSSSSEFPEKTQAYTRRPLPQPEAPPGPSKGPLGRPTRLRQIDLSISTIGNFLRHRSSSLSSAITKQISSLTAAASSDDSGSITEFNLSGIRVIVNQRNNSRSQIKCQISFFSRSSCRDSTSIRTFLRQNNLPFVEINLDVFPERENELKERSGSLIVPQIFINEKLLGGVVVFNSLRNSGEFERRLKEIGGVKCPESAPRAPVYGFDDEEEVKRRRVDGLIGIVRVLRQRLPIRDRILRMKMVRNCFSGSEMVEAIILQMDCGRKKAVEIGRELARKHYIHHVFREDNFEDGHNQFYRFLEHDPIIPKCFNFRGATNDDEPKSVSVVGQRLAKLMSALLEAYASDDRRHLDYPRIAASEEFRRYVNLVQDLQRVDIFTLSVDETMAFFLNLYNAMVIHAVSRVERKPGVIDRRAFFNEFQYIVGGYPYSLSTIKNGILRSNRRQPYSFVKPFSANDKRLEVALPKLNPLIHFGLCNGTRSCPAVRFFTAQGVETELRYSAREFFSNGGIDVDLSKRTVYLSKIMKWYDVDFGQEKEKMLKWILNYLDATKAGLLTHLLDDGGPVVIAYQKFDWSLNS</sequence>
<dbReference type="Pfam" id="PF00462">
    <property type="entry name" value="Glutaredoxin"/>
    <property type="match status" value="1"/>
</dbReference>
<dbReference type="InterPro" id="IPR006869">
    <property type="entry name" value="DUF547"/>
</dbReference>
<name>A0A5P1F107_ASPOF</name>
<comment type="similarity">
    <text evidence="1 2">Belongs to the NAC-beta family.</text>
</comment>
<feature type="domain" description="NAC-A/B" evidence="5">
    <location>
        <begin position="87"/>
        <end position="151"/>
    </location>
</feature>
<dbReference type="CDD" id="cd04371">
    <property type="entry name" value="DEP"/>
    <property type="match status" value="1"/>
</dbReference>
<dbReference type="AlphaFoldDB" id="A0A5P1F107"/>
<dbReference type="InterPro" id="IPR000591">
    <property type="entry name" value="DEP_dom"/>
</dbReference>
<protein>
    <recommendedName>
        <fullName evidence="2">Nascent polypeptide-associated complex subunit beta</fullName>
    </recommendedName>
</protein>
<feature type="domain" description="DEP" evidence="4">
    <location>
        <begin position="524"/>
        <end position="598"/>
    </location>
</feature>
<dbReference type="InterPro" id="IPR036390">
    <property type="entry name" value="WH_DNA-bd_sf"/>
</dbReference>
<dbReference type="Gene3D" id="2.20.70.30">
    <property type="entry name" value="Nascent polypeptide-associated complex domain"/>
    <property type="match status" value="1"/>
</dbReference>
<dbReference type="InterPro" id="IPR036249">
    <property type="entry name" value="Thioredoxin-like_sf"/>
</dbReference>
<evidence type="ECO:0000313" key="7">
    <source>
        <dbReference type="Proteomes" id="UP000243459"/>
    </source>
</evidence>
<reference evidence="7" key="1">
    <citation type="journal article" date="2017" name="Nat. Commun.">
        <title>The asparagus genome sheds light on the origin and evolution of a young Y chromosome.</title>
        <authorList>
            <person name="Harkess A."/>
            <person name="Zhou J."/>
            <person name="Xu C."/>
            <person name="Bowers J.E."/>
            <person name="Van der Hulst R."/>
            <person name="Ayyampalayam S."/>
            <person name="Mercati F."/>
            <person name="Riccardi P."/>
            <person name="McKain M.R."/>
            <person name="Kakrana A."/>
            <person name="Tang H."/>
            <person name="Ray J."/>
            <person name="Groenendijk J."/>
            <person name="Arikit S."/>
            <person name="Mathioni S.M."/>
            <person name="Nakano M."/>
            <person name="Shan H."/>
            <person name="Telgmann-Rauber A."/>
            <person name="Kanno A."/>
            <person name="Yue Z."/>
            <person name="Chen H."/>
            <person name="Li W."/>
            <person name="Chen Y."/>
            <person name="Xu X."/>
            <person name="Zhang Y."/>
            <person name="Luo S."/>
            <person name="Chen H."/>
            <person name="Gao J."/>
            <person name="Mao Z."/>
            <person name="Pires J.C."/>
            <person name="Luo M."/>
            <person name="Kudrna D."/>
            <person name="Wing R.A."/>
            <person name="Meyers B.C."/>
            <person name="Yi K."/>
            <person name="Kong H."/>
            <person name="Lavrijsen P."/>
            <person name="Sunseri F."/>
            <person name="Falavigna A."/>
            <person name="Ye Y."/>
            <person name="Leebens-Mack J.H."/>
            <person name="Chen G."/>
        </authorList>
    </citation>
    <scope>NUCLEOTIDE SEQUENCE [LARGE SCALE GENOMIC DNA]</scope>
    <source>
        <strain evidence="7">cv. DH0086</strain>
    </source>
</reference>
<dbReference type="OMA" id="FENGYHY"/>
<organism evidence="6 7">
    <name type="scientific">Asparagus officinalis</name>
    <name type="common">Garden asparagus</name>
    <dbReference type="NCBI Taxonomy" id="4686"/>
    <lineage>
        <taxon>Eukaryota</taxon>
        <taxon>Viridiplantae</taxon>
        <taxon>Streptophyta</taxon>
        <taxon>Embryophyta</taxon>
        <taxon>Tracheophyta</taxon>
        <taxon>Spermatophyta</taxon>
        <taxon>Magnoliopsida</taxon>
        <taxon>Liliopsida</taxon>
        <taxon>Asparagales</taxon>
        <taxon>Asparagaceae</taxon>
        <taxon>Asparagoideae</taxon>
        <taxon>Asparagus</taxon>
    </lineage>
</organism>
<dbReference type="SMART" id="SM01407">
    <property type="entry name" value="NAC"/>
    <property type="match status" value="1"/>
</dbReference>
<dbReference type="InterPro" id="IPR002109">
    <property type="entry name" value="Glutaredoxin"/>
</dbReference>
<evidence type="ECO:0000313" key="6">
    <source>
        <dbReference type="EMBL" id="ONK71097.1"/>
    </source>
</evidence>